<evidence type="ECO:0000259" key="4">
    <source>
        <dbReference type="Pfam" id="PF01420"/>
    </source>
</evidence>
<dbReference type="GO" id="GO:0009307">
    <property type="term" value="P:DNA restriction-modification system"/>
    <property type="evidence" value="ECO:0007669"/>
    <property type="project" value="UniProtKB-KW"/>
</dbReference>
<dbReference type="Gene3D" id="3.90.220.20">
    <property type="entry name" value="DNA methylase specificity domains"/>
    <property type="match status" value="2"/>
</dbReference>
<dbReference type="EC" id="3.1.21.-" evidence="5"/>
<feature type="domain" description="Type I restriction modification DNA specificity" evidence="4">
    <location>
        <begin position="1"/>
        <end position="165"/>
    </location>
</feature>
<sequence>MSEWREYKLGEHARPISGFPFSSSGFSSEEGFPLIRIRDLIDGKTDLKFSGEFDKAYIVNKGDLLIGMDGDFHLVKWKGQPALLNQRILKLIENKESELSLEFLFYWLDPFLLEVNDKTAATTVKHLSTYDVVNALVIAPSYEQQKKIANILTTVDNLIEKTQALIDKYTQIKQGMMADLFTRGIDLSGTPQTNPNHGQLRPSVEDAPELYQQTELGWVPKEWGGKRLEDLLAEVPSAMRSGPFGSALLKYELVENGIPLLGIDNIFVENFSNNYRRFVTQEKFNELSRYAVRPNDVVITIMGTVGRCCVVPTDIGKALSSKHLWAMSFDKAQVIAELVCWQLNYAPWVKSWFHQKSQGGIMEAIQSSTLKNLLLPVPPLEEQINIKDIYINLHNRINKEKSYLQKLGLQKKGLMQDLLTGKVQVNTCP</sequence>
<dbReference type="GO" id="GO:0004519">
    <property type="term" value="F:endonuclease activity"/>
    <property type="evidence" value="ECO:0007669"/>
    <property type="project" value="UniProtKB-KW"/>
</dbReference>
<evidence type="ECO:0000256" key="2">
    <source>
        <dbReference type="ARBA" id="ARBA00022747"/>
    </source>
</evidence>
<gene>
    <name evidence="5" type="ORF">O0V09_10485</name>
</gene>
<dbReference type="Pfam" id="PF01420">
    <property type="entry name" value="Methylase_S"/>
    <property type="match status" value="1"/>
</dbReference>
<evidence type="ECO:0000256" key="3">
    <source>
        <dbReference type="ARBA" id="ARBA00023125"/>
    </source>
</evidence>
<accession>A0A9J6RN99</accession>
<dbReference type="PANTHER" id="PTHR30408">
    <property type="entry name" value="TYPE-1 RESTRICTION ENZYME ECOKI SPECIFICITY PROTEIN"/>
    <property type="match status" value="1"/>
</dbReference>
<comment type="similarity">
    <text evidence="1">Belongs to the type-I restriction system S methylase family.</text>
</comment>
<evidence type="ECO:0000313" key="5">
    <source>
        <dbReference type="EMBL" id="MCZ0865631.1"/>
    </source>
</evidence>
<dbReference type="AlphaFoldDB" id="A0A9J6RN99"/>
<keyword evidence="5" id="KW-0255">Endonuclease</keyword>
<dbReference type="Gene3D" id="1.10.287.1120">
    <property type="entry name" value="Bipartite methylase S protein"/>
    <property type="match status" value="1"/>
</dbReference>
<comment type="caution">
    <text evidence="5">The sequence shown here is derived from an EMBL/GenBank/DDBJ whole genome shotgun (WGS) entry which is preliminary data.</text>
</comment>
<dbReference type="GO" id="GO:0016787">
    <property type="term" value="F:hydrolase activity"/>
    <property type="evidence" value="ECO:0007669"/>
    <property type="project" value="UniProtKB-KW"/>
</dbReference>
<name>A0A9J6RN99_9GAMM</name>
<keyword evidence="2" id="KW-0680">Restriction system</keyword>
<dbReference type="InterPro" id="IPR044946">
    <property type="entry name" value="Restrct_endonuc_typeI_TRD_sf"/>
</dbReference>
<dbReference type="GO" id="GO:0003677">
    <property type="term" value="F:DNA binding"/>
    <property type="evidence" value="ECO:0007669"/>
    <property type="project" value="UniProtKB-KW"/>
</dbReference>
<dbReference type="Proteomes" id="UP001069090">
    <property type="component" value="Unassembled WGS sequence"/>
</dbReference>
<proteinExistence type="inferred from homology"/>
<keyword evidence="6" id="KW-1185">Reference proteome</keyword>
<evidence type="ECO:0000256" key="1">
    <source>
        <dbReference type="ARBA" id="ARBA00010923"/>
    </source>
</evidence>
<dbReference type="PANTHER" id="PTHR30408:SF12">
    <property type="entry name" value="TYPE I RESTRICTION ENZYME MJAVIII SPECIFICITY SUBUNIT"/>
    <property type="match status" value="1"/>
</dbReference>
<evidence type="ECO:0000313" key="6">
    <source>
        <dbReference type="Proteomes" id="UP001069090"/>
    </source>
</evidence>
<dbReference type="CDD" id="cd17257">
    <property type="entry name" value="RMtype1_S_EcoBI-TRD1-CR1_like"/>
    <property type="match status" value="1"/>
</dbReference>
<keyword evidence="5" id="KW-0378">Hydrolase</keyword>
<organism evidence="5 6">
    <name type="scientific">Dasania phycosphaerae</name>
    <dbReference type="NCBI Taxonomy" id="2950436"/>
    <lineage>
        <taxon>Bacteria</taxon>
        <taxon>Pseudomonadati</taxon>
        <taxon>Pseudomonadota</taxon>
        <taxon>Gammaproteobacteria</taxon>
        <taxon>Cellvibrionales</taxon>
        <taxon>Spongiibacteraceae</taxon>
        <taxon>Dasania</taxon>
    </lineage>
</organism>
<protein>
    <submittedName>
        <fullName evidence="5">Restriction endonuclease subunit S</fullName>
        <ecNumber evidence="5">3.1.21.-</ecNumber>
    </submittedName>
</protein>
<keyword evidence="5" id="KW-0540">Nuclease</keyword>
<dbReference type="InterPro" id="IPR000055">
    <property type="entry name" value="Restrct_endonuc_typeI_TRD"/>
</dbReference>
<dbReference type="InterPro" id="IPR052021">
    <property type="entry name" value="Type-I_RS_S_subunit"/>
</dbReference>
<keyword evidence="3" id="KW-0238">DNA-binding</keyword>
<reference evidence="5 6" key="1">
    <citation type="submission" date="2022-12" db="EMBL/GenBank/DDBJ databases">
        <title>Dasania phycosphaerae sp. nov., isolated from particulate material of the south coast of Korea.</title>
        <authorList>
            <person name="Jiang Y."/>
        </authorList>
    </citation>
    <scope>NUCLEOTIDE SEQUENCE [LARGE SCALE GENOMIC DNA]</scope>
    <source>
        <strain evidence="5 6">GY-19</strain>
    </source>
</reference>
<dbReference type="SUPFAM" id="SSF116734">
    <property type="entry name" value="DNA methylase specificity domain"/>
    <property type="match status" value="2"/>
</dbReference>
<dbReference type="EMBL" id="JAPTGG010000008">
    <property type="protein sequence ID" value="MCZ0865631.1"/>
    <property type="molecule type" value="Genomic_DNA"/>
</dbReference>
<dbReference type="RefSeq" id="WP_258331778.1">
    <property type="nucleotide sequence ID" value="NZ_JAPTGG010000008.1"/>
</dbReference>